<evidence type="ECO:0000259" key="3">
    <source>
        <dbReference type="Pfam" id="PF07993"/>
    </source>
</evidence>
<sequence>MMREVSTANALDWQAEAVLDPTIRFLRSPSAHVTEPQRIFLTGATGFLGAFVLDELLRTSKADIYCLVREDENARAAERLRAHIERLGLRAASCEGRIIPVAGDLSLPLLGLPRPRFDALAEELDVIYHVGGQVNFFLPYTALRAANVQGTQEILRLAGSGPTKPVHYTSSMAVFFGRAHLEAGRVSELDTPVLDPGVKSGYTRSKWIAEQLVAAARERGLPAAIYRTTRITGHSLTGVTSNWRDLLNRLLKGCILLGSAPSLTIDVSMVPVDYVSRAMVCLSRQPRSLGRAFHLFHPRPIPWRDLLQMVRASGYPLVEVDHDEWLLRLKRAAATDHPERESLAQLWMLLSSPNSLLVKKPQYDAPHSREGLEGTDIVCPPIDEALIGAYVSFFQRSGYFPLPGT</sequence>
<reference evidence="4 5" key="1">
    <citation type="submission" date="2015-09" db="EMBL/GenBank/DDBJ databases">
        <title>Sorangium comparison.</title>
        <authorList>
            <person name="Zaburannyi N."/>
            <person name="Bunk B."/>
            <person name="Overmann J."/>
            <person name="Mueller R."/>
        </authorList>
    </citation>
    <scope>NUCLEOTIDE SEQUENCE [LARGE SCALE GENOMIC DNA]</scope>
    <source>
        <strain evidence="4 5">So ce26</strain>
    </source>
</reference>
<dbReference type="Pfam" id="PF07993">
    <property type="entry name" value="NAD_binding_4"/>
    <property type="match status" value="1"/>
</dbReference>
<protein>
    <recommendedName>
        <fullName evidence="3">Thioester reductase (TE) domain-containing protein</fullName>
    </recommendedName>
</protein>
<gene>
    <name evidence="4" type="ORF">SOCE26_049860</name>
</gene>
<evidence type="ECO:0000313" key="5">
    <source>
        <dbReference type="Proteomes" id="UP000238348"/>
    </source>
</evidence>
<dbReference type="Proteomes" id="UP000238348">
    <property type="component" value="Chromosome"/>
</dbReference>
<dbReference type="RefSeq" id="WP_159397253.1">
    <property type="nucleotide sequence ID" value="NZ_CP012673.1"/>
</dbReference>
<dbReference type="EMBL" id="CP012673">
    <property type="protein sequence ID" value="AUX43536.1"/>
    <property type="molecule type" value="Genomic_DNA"/>
</dbReference>
<dbReference type="InterPro" id="IPR010080">
    <property type="entry name" value="Thioester_reductase-like_dom"/>
</dbReference>
<dbReference type="CDD" id="cd05235">
    <property type="entry name" value="SDR_e1"/>
    <property type="match status" value="1"/>
</dbReference>
<accession>A0A2L0EW67</accession>
<dbReference type="PANTHER" id="PTHR44845:SF6">
    <property type="entry name" value="BETA-ALANINE-ACTIVATING ENZYME"/>
    <property type="match status" value="1"/>
</dbReference>
<keyword evidence="1" id="KW-0596">Phosphopantetheine</keyword>
<dbReference type="Gene3D" id="3.40.50.720">
    <property type="entry name" value="NAD(P)-binding Rossmann-like Domain"/>
    <property type="match status" value="1"/>
</dbReference>
<name>A0A2L0EW67_SORCE</name>
<dbReference type="PANTHER" id="PTHR44845">
    <property type="entry name" value="CARRIER DOMAIN-CONTAINING PROTEIN"/>
    <property type="match status" value="1"/>
</dbReference>
<keyword evidence="2" id="KW-0597">Phosphoprotein</keyword>
<dbReference type="NCBIfam" id="TIGR01746">
    <property type="entry name" value="Thioester-redct"/>
    <property type="match status" value="1"/>
</dbReference>
<dbReference type="SUPFAM" id="SSF51735">
    <property type="entry name" value="NAD(P)-binding Rossmann-fold domains"/>
    <property type="match status" value="1"/>
</dbReference>
<evidence type="ECO:0000256" key="2">
    <source>
        <dbReference type="ARBA" id="ARBA00022553"/>
    </source>
</evidence>
<proteinExistence type="predicted"/>
<dbReference type="AlphaFoldDB" id="A0A2L0EW67"/>
<feature type="domain" description="Thioester reductase (TE)" evidence="3">
    <location>
        <begin position="41"/>
        <end position="279"/>
    </location>
</feature>
<evidence type="ECO:0000313" key="4">
    <source>
        <dbReference type="EMBL" id="AUX43536.1"/>
    </source>
</evidence>
<dbReference type="OrthoDB" id="9804595at2"/>
<dbReference type="InterPro" id="IPR013120">
    <property type="entry name" value="FAR_NAD-bd"/>
</dbReference>
<organism evidence="4 5">
    <name type="scientific">Sorangium cellulosum</name>
    <name type="common">Polyangium cellulosum</name>
    <dbReference type="NCBI Taxonomy" id="56"/>
    <lineage>
        <taxon>Bacteria</taxon>
        <taxon>Pseudomonadati</taxon>
        <taxon>Myxococcota</taxon>
        <taxon>Polyangia</taxon>
        <taxon>Polyangiales</taxon>
        <taxon>Polyangiaceae</taxon>
        <taxon>Sorangium</taxon>
    </lineage>
</organism>
<dbReference type="InterPro" id="IPR036291">
    <property type="entry name" value="NAD(P)-bd_dom_sf"/>
</dbReference>
<evidence type="ECO:0000256" key="1">
    <source>
        <dbReference type="ARBA" id="ARBA00022450"/>
    </source>
</evidence>